<evidence type="ECO:0000313" key="2">
    <source>
        <dbReference type="EMBL" id="MRI82149.1"/>
    </source>
</evidence>
<reference evidence="4 6" key="1">
    <citation type="submission" date="2019-11" db="EMBL/GenBank/DDBJ databases">
        <title>Characterisation of Fundicoccus ignavus gen. nov. sp. nov., a novel genus of the family Aerococcaceae from bulk tank milk.</title>
        <authorList>
            <person name="Siebert A."/>
            <person name="Huptas C."/>
            <person name="Wenning M."/>
            <person name="Scherer S."/>
            <person name="Doll E.V."/>
        </authorList>
    </citation>
    <scope>NUCLEOTIDE SEQUENCE [LARGE SCALE GENOMIC DNA]</scope>
    <source>
        <strain evidence="4 6">DSM 109652</strain>
    </source>
</reference>
<evidence type="ECO:0000313" key="7">
    <source>
        <dbReference type="Proteomes" id="UP000469870"/>
    </source>
</evidence>
<dbReference type="Proteomes" id="UP000469870">
    <property type="component" value="Unassembled WGS sequence"/>
</dbReference>
<name>A0A6I2GYU4_9LACT</name>
<evidence type="ECO:0000256" key="1">
    <source>
        <dbReference type="SAM" id="Phobius"/>
    </source>
</evidence>
<dbReference type="EMBL" id="WJQS01000005">
    <property type="protein sequence ID" value="MRI85603.1"/>
    <property type="molecule type" value="Genomic_DNA"/>
</dbReference>
<dbReference type="EMBL" id="WJQR01000008">
    <property type="protein sequence ID" value="MRI82149.1"/>
    <property type="molecule type" value="Genomic_DNA"/>
</dbReference>
<reference evidence="5 7" key="2">
    <citation type="submission" date="2019-11" db="EMBL/GenBank/DDBJ databases">
        <title>Characterisation of Fundicoccus ignavus gen. nov. sp. nov., a novel genus of the family Aerococcaceae isolated from bulk tank milk.</title>
        <authorList>
            <person name="Siebert A."/>
            <person name="Huptas C."/>
            <person name="Wenning M."/>
            <person name="Scherer S."/>
            <person name="Doll E.V."/>
        </authorList>
    </citation>
    <scope>NUCLEOTIDE SEQUENCE [LARGE SCALE GENOMIC DNA]</scope>
    <source>
        <strain evidence="2 7">DSM 109653</strain>
        <strain evidence="3 5">WS4759</strain>
    </source>
</reference>
<evidence type="ECO:0000313" key="3">
    <source>
        <dbReference type="EMBL" id="MRI85603.1"/>
    </source>
</evidence>
<keyword evidence="1" id="KW-0812">Transmembrane</keyword>
<accession>A0A6I2GYU4</accession>
<dbReference type="Pfam" id="PF04020">
    <property type="entry name" value="Phage_holin_4_2"/>
    <property type="match status" value="1"/>
</dbReference>
<comment type="caution">
    <text evidence="3">The sequence shown here is derived from an EMBL/GenBank/DDBJ whole genome shotgun (WGS) entry which is preliminary data.</text>
</comment>
<dbReference type="InterPro" id="IPR007165">
    <property type="entry name" value="Phage_holin_4_2"/>
</dbReference>
<dbReference type="EMBL" id="WJQT01000008">
    <property type="protein sequence ID" value="MRJ47312.1"/>
    <property type="molecule type" value="Genomic_DNA"/>
</dbReference>
<evidence type="ECO:0000313" key="5">
    <source>
        <dbReference type="Proteomes" id="UP000430975"/>
    </source>
</evidence>
<keyword evidence="1" id="KW-1133">Transmembrane helix</keyword>
<feature type="transmembrane region" description="Helical" evidence="1">
    <location>
        <begin position="85"/>
        <end position="103"/>
    </location>
</feature>
<gene>
    <name evidence="4" type="ORF">GF867_07025</name>
    <name evidence="3" type="ORF">GIY09_06880</name>
    <name evidence="2" type="ORF">GIY11_09035</name>
</gene>
<keyword evidence="5" id="KW-1185">Reference proteome</keyword>
<organism evidence="3 5">
    <name type="scientific">Fundicoccus ignavus</name>
    <dbReference type="NCBI Taxonomy" id="2664442"/>
    <lineage>
        <taxon>Bacteria</taxon>
        <taxon>Bacillati</taxon>
        <taxon>Bacillota</taxon>
        <taxon>Bacilli</taxon>
        <taxon>Lactobacillales</taxon>
        <taxon>Aerococcaceae</taxon>
        <taxon>Fundicoccus</taxon>
    </lineage>
</organism>
<feature type="transmembrane region" description="Helical" evidence="1">
    <location>
        <begin position="53"/>
        <end position="73"/>
    </location>
</feature>
<evidence type="ECO:0000313" key="4">
    <source>
        <dbReference type="EMBL" id="MRJ47312.1"/>
    </source>
</evidence>
<dbReference type="RefSeq" id="WP_153832392.1">
    <property type="nucleotide sequence ID" value="NZ_WJQR01000008.1"/>
</dbReference>
<dbReference type="Proteomes" id="UP000430975">
    <property type="component" value="Unassembled WGS sequence"/>
</dbReference>
<dbReference type="AlphaFoldDB" id="A0A6I2GYU4"/>
<proteinExistence type="predicted"/>
<dbReference type="Proteomes" id="UP000440066">
    <property type="component" value="Unassembled WGS sequence"/>
</dbReference>
<keyword evidence="1" id="KW-0472">Membrane</keyword>
<feature type="transmembrane region" description="Helical" evidence="1">
    <location>
        <begin position="24"/>
        <end position="46"/>
    </location>
</feature>
<evidence type="ECO:0000313" key="6">
    <source>
        <dbReference type="Proteomes" id="UP000440066"/>
    </source>
</evidence>
<dbReference type="PANTHER" id="PTHR37309:SF1">
    <property type="entry name" value="SLR0284 PROTEIN"/>
    <property type="match status" value="1"/>
</dbReference>
<dbReference type="PANTHER" id="PTHR37309">
    <property type="entry name" value="SLR0284 PROTEIN"/>
    <property type="match status" value="1"/>
</dbReference>
<protein>
    <submittedName>
        <fullName evidence="3">Phage holin family protein</fullName>
    </submittedName>
</protein>
<sequence>MKIIINAFIFLALAVIIPGLEITSIWAALFGAIVYGILSFFVGTILKLIALPLNFLSLGLVNVLIGGLILYMTSGLVHGFSISSFWVAVFASIILGFIQSLLYKNERDDHY</sequence>